<organism evidence="1 2">
    <name type="scientific">Trichuris suis</name>
    <name type="common">pig whipworm</name>
    <dbReference type="NCBI Taxonomy" id="68888"/>
    <lineage>
        <taxon>Eukaryota</taxon>
        <taxon>Metazoa</taxon>
        <taxon>Ecdysozoa</taxon>
        <taxon>Nematoda</taxon>
        <taxon>Enoplea</taxon>
        <taxon>Dorylaimia</taxon>
        <taxon>Trichinellida</taxon>
        <taxon>Trichuridae</taxon>
        <taxon>Trichuris</taxon>
    </lineage>
</organism>
<reference evidence="1 2" key="1">
    <citation type="journal article" date="2014" name="Nat. Genet.">
        <title>Genome and transcriptome of the porcine whipworm Trichuris suis.</title>
        <authorList>
            <person name="Jex A.R."/>
            <person name="Nejsum P."/>
            <person name="Schwarz E.M."/>
            <person name="Hu L."/>
            <person name="Young N.D."/>
            <person name="Hall R.S."/>
            <person name="Korhonen P.K."/>
            <person name="Liao S."/>
            <person name="Thamsborg S."/>
            <person name="Xia J."/>
            <person name="Xu P."/>
            <person name="Wang S."/>
            <person name="Scheerlinck J.P."/>
            <person name="Hofmann A."/>
            <person name="Sternberg P.W."/>
            <person name="Wang J."/>
            <person name="Gasser R.B."/>
        </authorList>
    </citation>
    <scope>NUCLEOTIDE SEQUENCE [LARGE SCALE GENOMIC DNA]</scope>
    <source>
        <strain evidence="1">DCEP-RM93M</strain>
    </source>
</reference>
<gene>
    <name evidence="1" type="ORF">M513_13497</name>
</gene>
<proteinExistence type="predicted"/>
<evidence type="ECO:0000313" key="2">
    <source>
        <dbReference type="Proteomes" id="UP000030764"/>
    </source>
</evidence>
<evidence type="ECO:0000313" key="1">
    <source>
        <dbReference type="EMBL" id="KFD45625.1"/>
    </source>
</evidence>
<accession>A0A085LKX9</accession>
<protein>
    <submittedName>
        <fullName evidence="1">Uncharacterized protein</fullName>
    </submittedName>
</protein>
<keyword evidence="2" id="KW-1185">Reference proteome</keyword>
<dbReference type="Proteomes" id="UP000030764">
    <property type="component" value="Unassembled WGS sequence"/>
</dbReference>
<dbReference type="EMBL" id="KL363450">
    <property type="protein sequence ID" value="KFD45625.1"/>
    <property type="molecule type" value="Genomic_DNA"/>
</dbReference>
<name>A0A085LKX9_9BILA</name>
<dbReference type="AlphaFoldDB" id="A0A085LKX9"/>
<sequence>MADCKCMQMICWNKLSVYPTCAHGADASQVRLDVAICNGQRSLNELLQPVSFHVTVHKFQISRLDICPDRISQLGEPMLDECLRITS</sequence>